<dbReference type="InterPro" id="IPR002293">
    <property type="entry name" value="AA/rel_permease1"/>
</dbReference>
<evidence type="ECO:0000256" key="3">
    <source>
        <dbReference type="ARBA" id="ARBA00022989"/>
    </source>
</evidence>
<evidence type="ECO:0000256" key="2">
    <source>
        <dbReference type="ARBA" id="ARBA00022692"/>
    </source>
</evidence>
<comment type="subcellular location">
    <subcellularLocation>
        <location evidence="1">Membrane</location>
        <topology evidence="1">Multi-pass membrane protein</topology>
    </subcellularLocation>
</comment>
<feature type="compositionally biased region" description="Basic and acidic residues" evidence="5">
    <location>
        <begin position="632"/>
        <end position="645"/>
    </location>
</feature>
<feature type="transmembrane region" description="Helical" evidence="6">
    <location>
        <begin position="138"/>
        <end position="159"/>
    </location>
</feature>
<evidence type="ECO:0000313" key="8">
    <source>
        <dbReference type="Proteomes" id="UP001305779"/>
    </source>
</evidence>
<dbReference type="EMBL" id="JAXOVC010000002">
    <property type="protein sequence ID" value="KAK4506042.1"/>
    <property type="molecule type" value="Genomic_DNA"/>
</dbReference>
<dbReference type="Gene3D" id="1.20.1740.10">
    <property type="entry name" value="Amino acid/polyamine transporter I"/>
    <property type="match status" value="1"/>
</dbReference>
<comment type="caution">
    <text evidence="7">The sequence shown here is derived from an EMBL/GenBank/DDBJ whole genome shotgun (WGS) entry which is preliminary data.</text>
</comment>
<feature type="transmembrane region" description="Helical" evidence="6">
    <location>
        <begin position="354"/>
        <end position="374"/>
    </location>
</feature>
<feature type="transmembrane region" description="Helical" evidence="6">
    <location>
        <begin position="497"/>
        <end position="515"/>
    </location>
</feature>
<evidence type="ECO:0008006" key="9">
    <source>
        <dbReference type="Google" id="ProtNLM"/>
    </source>
</evidence>
<feature type="transmembrane region" description="Helical" evidence="6">
    <location>
        <begin position="456"/>
        <end position="476"/>
    </location>
</feature>
<accession>A0ABR0EWN7</accession>
<dbReference type="PIRSF" id="PIRSF006060">
    <property type="entry name" value="AA_transporter"/>
    <property type="match status" value="1"/>
</dbReference>
<protein>
    <recommendedName>
        <fullName evidence="9">Amino acid transporter</fullName>
    </recommendedName>
</protein>
<feature type="region of interest" description="Disordered" evidence="5">
    <location>
        <begin position="616"/>
        <end position="645"/>
    </location>
</feature>
<feature type="transmembrane region" description="Helical" evidence="6">
    <location>
        <begin position="293"/>
        <end position="315"/>
    </location>
</feature>
<evidence type="ECO:0000256" key="4">
    <source>
        <dbReference type="ARBA" id="ARBA00023136"/>
    </source>
</evidence>
<evidence type="ECO:0000256" key="5">
    <source>
        <dbReference type="SAM" id="MobiDB-lite"/>
    </source>
</evidence>
<feature type="transmembrane region" description="Helical" evidence="6">
    <location>
        <begin position="210"/>
        <end position="230"/>
    </location>
</feature>
<proteinExistence type="predicted"/>
<evidence type="ECO:0000256" key="6">
    <source>
        <dbReference type="SAM" id="Phobius"/>
    </source>
</evidence>
<dbReference type="Pfam" id="PF13520">
    <property type="entry name" value="AA_permease_2"/>
    <property type="match status" value="1"/>
</dbReference>
<dbReference type="PANTHER" id="PTHR11785:SF382">
    <property type="entry name" value="LOW-AFFINITY METHIONINE PERMEASE"/>
    <property type="match status" value="1"/>
</dbReference>
<dbReference type="PANTHER" id="PTHR11785">
    <property type="entry name" value="AMINO ACID TRANSPORTER"/>
    <property type="match status" value="1"/>
</dbReference>
<evidence type="ECO:0000313" key="7">
    <source>
        <dbReference type="EMBL" id="KAK4506042.1"/>
    </source>
</evidence>
<dbReference type="Proteomes" id="UP001305779">
    <property type="component" value="Unassembled WGS sequence"/>
</dbReference>
<keyword evidence="4 6" id="KW-0472">Membrane</keyword>
<sequence>MPLNANEEALLGRPATNDLDEHHQRVEFAPEEKSKIGKWTVVALILNRTIGSGIFLTPHRVLAGTGCVGGALCVWVLGALLSICGLYVWLECGLSMPQRIVRGEEKPRGVPRSGGEKNFLEFMFPNTRLKLTHIRTTCSFSIMFLLMYNLSGNAISFALQVLTASGRYDKESGEVPERSIVIGIAIAALTAVILLHSFSRNMGIFINNGFAILKVALLLTIVALGIAKAAGRFGGPQGVVRSNFIRDVWQTQRSDAASWSNSLLLCMYAFSGYEQPFYVLAETKSPRKHFPRYTLLAMIIAGLLFLLVNISYLLVVDKSEILPRRPGDIPSGLDLATLFFDHLWSDDHKAAARAMAAVIAFSIFGNLWVMTFTAARVKQEIAKEGILPFSLFFATSYRTPYGIWQQWRSKKQLPDEEVEQAPTAAFGLHWFTSILQIAVTAAIVDPRTSYSILVSLYSYTIILVLGCWVSVGLLLTKLRKRFDWQETRRYRPWLSPVHAIVYAIATAFMLVAAFAPTKRGSPFDQSATGIPWYLVPAIGITGPFWGIMYYWAFLVYEAKIKGRELVVTRQAYWKPDPHCPGEYIQIAEKIDHTWEIAVPEDMSYEFDKPLNAEGRADLELGGGRRNPFRKQPAVDEGRASDTFEE</sequence>
<name>A0ABR0EWN7_ZASCE</name>
<feature type="transmembrane region" description="Helical" evidence="6">
    <location>
        <begin position="68"/>
        <end position="90"/>
    </location>
</feature>
<keyword evidence="2 6" id="KW-0812">Transmembrane</keyword>
<gene>
    <name evidence="7" type="ORF">PRZ48_004007</name>
</gene>
<dbReference type="InterPro" id="IPR050598">
    <property type="entry name" value="AminoAcid_Transporter"/>
</dbReference>
<feature type="transmembrane region" description="Helical" evidence="6">
    <location>
        <begin position="530"/>
        <end position="553"/>
    </location>
</feature>
<organism evidence="7 8">
    <name type="scientific">Zasmidium cellare</name>
    <name type="common">Wine cellar mold</name>
    <name type="synonym">Racodium cellare</name>
    <dbReference type="NCBI Taxonomy" id="395010"/>
    <lineage>
        <taxon>Eukaryota</taxon>
        <taxon>Fungi</taxon>
        <taxon>Dikarya</taxon>
        <taxon>Ascomycota</taxon>
        <taxon>Pezizomycotina</taxon>
        <taxon>Dothideomycetes</taxon>
        <taxon>Dothideomycetidae</taxon>
        <taxon>Mycosphaerellales</taxon>
        <taxon>Mycosphaerellaceae</taxon>
        <taxon>Zasmidium</taxon>
    </lineage>
</organism>
<keyword evidence="3 6" id="KW-1133">Transmembrane helix</keyword>
<evidence type="ECO:0000256" key="1">
    <source>
        <dbReference type="ARBA" id="ARBA00004141"/>
    </source>
</evidence>
<reference evidence="7 8" key="1">
    <citation type="journal article" date="2023" name="G3 (Bethesda)">
        <title>A chromosome-level genome assembly of Zasmidium syzygii isolated from banana leaves.</title>
        <authorList>
            <person name="van Westerhoven A.C."/>
            <person name="Mehrabi R."/>
            <person name="Talebi R."/>
            <person name="Steentjes M.B.F."/>
            <person name="Corcolon B."/>
            <person name="Chong P.A."/>
            <person name="Kema G.H.J."/>
            <person name="Seidl M.F."/>
        </authorList>
    </citation>
    <scope>NUCLEOTIDE SEQUENCE [LARGE SCALE GENOMIC DNA]</scope>
    <source>
        <strain evidence="7 8">P124</strain>
    </source>
</reference>
<feature type="transmembrane region" description="Helical" evidence="6">
    <location>
        <begin position="425"/>
        <end position="444"/>
    </location>
</feature>
<feature type="transmembrane region" description="Helical" evidence="6">
    <location>
        <begin position="179"/>
        <end position="198"/>
    </location>
</feature>
<keyword evidence="8" id="KW-1185">Reference proteome</keyword>